<organism evidence="2 3">
    <name type="scientific">Microvirga vignae</name>
    <dbReference type="NCBI Taxonomy" id="1225564"/>
    <lineage>
        <taxon>Bacteria</taxon>
        <taxon>Pseudomonadati</taxon>
        <taxon>Pseudomonadota</taxon>
        <taxon>Alphaproteobacteria</taxon>
        <taxon>Hyphomicrobiales</taxon>
        <taxon>Methylobacteriaceae</taxon>
        <taxon>Microvirga</taxon>
    </lineage>
</organism>
<feature type="chain" id="PRO_5002593255" description="Periplasmic immunogenic protein" evidence="1">
    <location>
        <begin position="22"/>
        <end position="242"/>
    </location>
</feature>
<dbReference type="PATRIC" id="fig|1225564.3.peg.1655"/>
<dbReference type="InterPro" id="IPR007497">
    <property type="entry name" value="SIMPL/DUF541"/>
</dbReference>
<reference evidence="2 3" key="1">
    <citation type="submission" date="2015-05" db="EMBL/GenBank/DDBJ databases">
        <title>Draft genome sequence of Microvirga vignae strain BR3299, a novel nitrogen fixing bacteria isolated from Brazil semi-aired region.</title>
        <authorList>
            <person name="Zilli J.E."/>
            <person name="Passos S.R."/>
            <person name="Leite J."/>
            <person name="Baldani J.I."/>
            <person name="Xavier G.R."/>
            <person name="Rumjaneck N.G."/>
            <person name="Simoes-Araujo J.L."/>
        </authorList>
    </citation>
    <scope>NUCLEOTIDE SEQUENCE [LARGE SCALE GENOMIC DNA]</scope>
    <source>
        <strain evidence="2 3">BR3299</strain>
    </source>
</reference>
<dbReference type="Gene3D" id="3.30.70.2970">
    <property type="entry name" value="Protein of unknown function (DUF541), domain 2"/>
    <property type="match status" value="1"/>
</dbReference>
<dbReference type="RefSeq" id="WP_047188039.1">
    <property type="nucleotide sequence ID" value="NZ_LCYG01000016.1"/>
</dbReference>
<evidence type="ECO:0000256" key="1">
    <source>
        <dbReference type="SAM" id="SignalP"/>
    </source>
</evidence>
<keyword evidence="1" id="KW-0732">Signal</keyword>
<protein>
    <recommendedName>
        <fullName evidence="4">Periplasmic immunogenic protein</fullName>
    </recommendedName>
</protein>
<dbReference type="GO" id="GO:0006974">
    <property type="term" value="P:DNA damage response"/>
    <property type="evidence" value="ECO:0007669"/>
    <property type="project" value="TreeGrafter"/>
</dbReference>
<dbReference type="PANTHER" id="PTHR34387:SF2">
    <property type="entry name" value="SLR1258 PROTEIN"/>
    <property type="match status" value="1"/>
</dbReference>
<dbReference type="AlphaFoldDB" id="A0A0H1RFL9"/>
<dbReference type="PANTHER" id="PTHR34387">
    <property type="entry name" value="SLR1258 PROTEIN"/>
    <property type="match status" value="1"/>
</dbReference>
<evidence type="ECO:0000313" key="2">
    <source>
        <dbReference type="EMBL" id="KLK93998.1"/>
    </source>
</evidence>
<dbReference type="STRING" id="1225564.AA309_05920"/>
<dbReference type="InterPro" id="IPR052022">
    <property type="entry name" value="26kDa_periplasmic_antigen"/>
</dbReference>
<dbReference type="OrthoDB" id="9813144at2"/>
<dbReference type="Pfam" id="PF04402">
    <property type="entry name" value="SIMPL"/>
    <property type="match status" value="1"/>
</dbReference>
<keyword evidence="3" id="KW-1185">Reference proteome</keyword>
<comment type="caution">
    <text evidence="2">The sequence shown here is derived from an EMBL/GenBank/DDBJ whole genome shotgun (WGS) entry which is preliminary data.</text>
</comment>
<accession>A0A0H1RFL9</accession>
<sequence>MRLALAAALSLALGLVSPALAQVPAPRQPAISVMGTGEAELKPDFATIFFSVETKGDTVAQATNANRAGTERVLARIQGIGIKKEDIQTANFQVFQTPQQIGPDGREIKQPKFSANHQLRIKTRDIDGVGQLAGEILASDDMTFQSVSFGLDRQEEGGDKAREAAVRDAKRQADVYAAAAGVELGRVLEIRDGSAQPVEPQPEMMRMRAAMAKGADAIPLVPPATIRYTANVQLVWEIAPKP</sequence>
<evidence type="ECO:0008006" key="4">
    <source>
        <dbReference type="Google" id="ProtNLM"/>
    </source>
</evidence>
<evidence type="ECO:0000313" key="3">
    <source>
        <dbReference type="Proteomes" id="UP000035489"/>
    </source>
</evidence>
<feature type="signal peptide" evidence="1">
    <location>
        <begin position="1"/>
        <end position="21"/>
    </location>
</feature>
<dbReference type="Proteomes" id="UP000035489">
    <property type="component" value="Unassembled WGS sequence"/>
</dbReference>
<gene>
    <name evidence="2" type="ORF">AA309_05920</name>
</gene>
<dbReference type="Gene3D" id="3.30.110.170">
    <property type="entry name" value="Protein of unknown function (DUF541), domain 1"/>
    <property type="match status" value="1"/>
</dbReference>
<name>A0A0H1RFL9_9HYPH</name>
<proteinExistence type="predicted"/>
<dbReference type="EMBL" id="LCYG01000016">
    <property type="protein sequence ID" value="KLK93998.1"/>
    <property type="molecule type" value="Genomic_DNA"/>
</dbReference>